<evidence type="ECO:0000313" key="2">
    <source>
        <dbReference type="EMBL" id="KAK0441988.1"/>
    </source>
</evidence>
<proteinExistence type="predicted"/>
<comment type="caution">
    <text evidence="2">The sequence shown here is derived from an EMBL/GenBank/DDBJ whole genome shotgun (WGS) entry which is preliminary data.</text>
</comment>
<dbReference type="AlphaFoldDB" id="A0AA39JK70"/>
<name>A0AA39JK70_9AGAR</name>
<dbReference type="EMBL" id="JAUEPT010000028">
    <property type="protein sequence ID" value="KAK0441988.1"/>
    <property type="molecule type" value="Genomic_DNA"/>
</dbReference>
<sequence>MWSSRYSVLSAEYDPNKTGRPSSVSKPPSVRSRPRKAPPRFRPGQICVVTESVFTPLSQALTAAQGTIEAQEGRSLTFQGGQLAAVSYGDERPCIIMDPPPGYTLPYGGQRKGYFVCLMATFASSHGNYRSFGNLLRRFVVPVEPNEQPLPDSDMYALKTTPAWRNPLQWTIAFIIYTERPVKLFRARSDGQGRRLSNSEYDRLF</sequence>
<accession>A0AA39JK70</accession>
<organism evidence="2 3">
    <name type="scientific">Armillaria borealis</name>
    <dbReference type="NCBI Taxonomy" id="47425"/>
    <lineage>
        <taxon>Eukaryota</taxon>
        <taxon>Fungi</taxon>
        <taxon>Dikarya</taxon>
        <taxon>Basidiomycota</taxon>
        <taxon>Agaricomycotina</taxon>
        <taxon>Agaricomycetes</taxon>
        <taxon>Agaricomycetidae</taxon>
        <taxon>Agaricales</taxon>
        <taxon>Marasmiineae</taxon>
        <taxon>Physalacriaceae</taxon>
        <taxon>Armillaria</taxon>
    </lineage>
</organism>
<feature type="compositionally biased region" description="Low complexity" evidence="1">
    <location>
        <begin position="20"/>
        <end position="31"/>
    </location>
</feature>
<feature type="region of interest" description="Disordered" evidence="1">
    <location>
        <begin position="1"/>
        <end position="39"/>
    </location>
</feature>
<reference evidence="2" key="1">
    <citation type="submission" date="2023-06" db="EMBL/GenBank/DDBJ databases">
        <authorList>
            <consortium name="Lawrence Berkeley National Laboratory"/>
            <person name="Ahrendt S."/>
            <person name="Sahu N."/>
            <person name="Indic B."/>
            <person name="Wong-Bajracharya J."/>
            <person name="Merenyi Z."/>
            <person name="Ke H.-M."/>
            <person name="Monk M."/>
            <person name="Kocsube S."/>
            <person name="Drula E."/>
            <person name="Lipzen A."/>
            <person name="Balint B."/>
            <person name="Henrissat B."/>
            <person name="Andreopoulos B."/>
            <person name="Martin F.M."/>
            <person name="Harder C.B."/>
            <person name="Rigling D."/>
            <person name="Ford K.L."/>
            <person name="Foster G.D."/>
            <person name="Pangilinan J."/>
            <person name="Papanicolaou A."/>
            <person name="Barry K."/>
            <person name="LaButti K."/>
            <person name="Viragh M."/>
            <person name="Koriabine M."/>
            <person name="Yan M."/>
            <person name="Riley R."/>
            <person name="Champramary S."/>
            <person name="Plett K.L."/>
            <person name="Tsai I.J."/>
            <person name="Slot J."/>
            <person name="Sipos G."/>
            <person name="Plett J."/>
            <person name="Nagy L.G."/>
            <person name="Grigoriev I.V."/>
        </authorList>
    </citation>
    <scope>NUCLEOTIDE SEQUENCE</scope>
    <source>
        <strain evidence="2">FPL87.14</strain>
    </source>
</reference>
<keyword evidence="3" id="KW-1185">Reference proteome</keyword>
<protein>
    <submittedName>
        <fullName evidence="2">Uncharacterized protein</fullName>
    </submittedName>
</protein>
<dbReference type="Proteomes" id="UP001175226">
    <property type="component" value="Unassembled WGS sequence"/>
</dbReference>
<gene>
    <name evidence="2" type="ORF">EV421DRAFT_618178</name>
</gene>
<evidence type="ECO:0000256" key="1">
    <source>
        <dbReference type="SAM" id="MobiDB-lite"/>
    </source>
</evidence>
<evidence type="ECO:0000313" key="3">
    <source>
        <dbReference type="Proteomes" id="UP001175226"/>
    </source>
</evidence>